<feature type="transmembrane region" description="Helical" evidence="1">
    <location>
        <begin position="16"/>
        <end position="39"/>
    </location>
</feature>
<reference evidence="3 4" key="1">
    <citation type="journal article" date="2015" name="Sci. Rep.">
        <title>Chromosome-level genome map provides insights into diverse defense mechanisms in the medicinal fungus Ganoderma sinense.</title>
        <authorList>
            <person name="Zhu Y."/>
            <person name="Xu J."/>
            <person name="Sun C."/>
            <person name="Zhou S."/>
            <person name="Xu H."/>
            <person name="Nelson D.R."/>
            <person name="Qian J."/>
            <person name="Song J."/>
            <person name="Luo H."/>
            <person name="Xiang L."/>
            <person name="Li Y."/>
            <person name="Xu Z."/>
            <person name="Ji A."/>
            <person name="Wang L."/>
            <person name="Lu S."/>
            <person name="Hayward A."/>
            <person name="Sun W."/>
            <person name="Li X."/>
            <person name="Schwartz D.C."/>
            <person name="Wang Y."/>
            <person name="Chen S."/>
        </authorList>
    </citation>
    <scope>NUCLEOTIDE SEQUENCE [LARGE SCALE GENOMIC DNA]</scope>
    <source>
        <strain evidence="3 4">ZZ0214-1</strain>
    </source>
</reference>
<dbReference type="PANTHER" id="PTHR40465:SF1">
    <property type="entry name" value="DUF6534 DOMAIN-CONTAINING PROTEIN"/>
    <property type="match status" value="1"/>
</dbReference>
<dbReference type="OrthoDB" id="2535105at2759"/>
<keyword evidence="4" id="KW-1185">Reference proteome</keyword>
<gene>
    <name evidence="3" type="ORF">GSI_14369</name>
</gene>
<dbReference type="Proteomes" id="UP000230002">
    <property type="component" value="Unassembled WGS sequence"/>
</dbReference>
<feature type="transmembrane region" description="Helical" evidence="1">
    <location>
        <begin position="130"/>
        <end position="149"/>
    </location>
</feature>
<feature type="transmembrane region" description="Helical" evidence="1">
    <location>
        <begin position="209"/>
        <end position="236"/>
    </location>
</feature>
<feature type="transmembrane region" description="Helical" evidence="1">
    <location>
        <begin position="178"/>
        <end position="197"/>
    </location>
</feature>
<feature type="transmembrane region" description="Helical" evidence="1">
    <location>
        <begin position="95"/>
        <end position="118"/>
    </location>
</feature>
<dbReference type="EMBL" id="AYKW01000068">
    <property type="protein sequence ID" value="PIL23062.1"/>
    <property type="molecule type" value="Genomic_DNA"/>
</dbReference>
<sequence length="322" mass="35548">MADAPVASSPVAIPNVFANLGVGFLGVIASSIVYGITCIQTFQYYHSRRSKSDHASLRYLVLILWILDSVHESFAIQMFYFYLVENFDNPSAGDVALWSLPACILVNGFIQLSVKTYYIMRIWRFSRNPYLVALCSVLNVVRFGLNMYYPARFFSLMPTGGTRSEIENKLQVFGTTGLGLEALTGALISATGVYEMLKRRGSVRRSNDIIVRMVIITVATGTLSALFVTANFITYLAAPKTLYVLFFNFLIGKMDINALLTSLNGRKYIVGDRTNPISLSEISDLASSRGHTASLGAAGELAETRSKPVVCKVDIERAYSEM</sequence>
<dbReference type="STRING" id="1077348.A0A2G8RNG1"/>
<proteinExistence type="predicted"/>
<protein>
    <recommendedName>
        <fullName evidence="2">DUF6534 domain-containing protein</fullName>
    </recommendedName>
</protein>
<dbReference type="AlphaFoldDB" id="A0A2G8RNG1"/>
<feature type="transmembrane region" description="Helical" evidence="1">
    <location>
        <begin position="59"/>
        <end position="83"/>
    </location>
</feature>
<evidence type="ECO:0000313" key="3">
    <source>
        <dbReference type="EMBL" id="PIL23062.1"/>
    </source>
</evidence>
<name>A0A2G8RNG1_9APHY</name>
<keyword evidence="1" id="KW-0472">Membrane</keyword>
<evidence type="ECO:0000259" key="2">
    <source>
        <dbReference type="Pfam" id="PF20152"/>
    </source>
</evidence>
<dbReference type="Pfam" id="PF20152">
    <property type="entry name" value="DUF6534"/>
    <property type="match status" value="1"/>
</dbReference>
<dbReference type="InterPro" id="IPR045339">
    <property type="entry name" value="DUF6534"/>
</dbReference>
<feature type="transmembrane region" description="Helical" evidence="1">
    <location>
        <begin position="242"/>
        <end position="263"/>
    </location>
</feature>
<keyword evidence="1" id="KW-1133">Transmembrane helix</keyword>
<feature type="domain" description="DUF6534" evidence="2">
    <location>
        <begin position="183"/>
        <end position="268"/>
    </location>
</feature>
<evidence type="ECO:0000256" key="1">
    <source>
        <dbReference type="SAM" id="Phobius"/>
    </source>
</evidence>
<dbReference type="PANTHER" id="PTHR40465">
    <property type="entry name" value="CHROMOSOME 1, WHOLE GENOME SHOTGUN SEQUENCE"/>
    <property type="match status" value="1"/>
</dbReference>
<evidence type="ECO:0000313" key="4">
    <source>
        <dbReference type="Proteomes" id="UP000230002"/>
    </source>
</evidence>
<organism evidence="3 4">
    <name type="scientific">Ganoderma sinense ZZ0214-1</name>
    <dbReference type="NCBI Taxonomy" id="1077348"/>
    <lineage>
        <taxon>Eukaryota</taxon>
        <taxon>Fungi</taxon>
        <taxon>Dikarya</taxon>
        <taxon>Basidiomycota</taxon>
        <taxon>Agaricomycotina</taxon>
        <taxon>Agaricomycetes</taxon>
        <taxon>Polyporales</taxon>
        <taxon>Polyporaceae</taxon>
        <taxon>Ganoderma</taxon>
    </lineage>
</organism>
<keyword evidence="1" id="KW-0812">Transmembrane</keyword>
<comment type="caution">
    <text evidence="3">The sequence shown here is derived from an EMBL/GenBank/DDBJ whole genome shotgun (WGS) entry which is preliminary data.</text>
</comment>
<accession>A0A2G8RNG1</accession>